<comment type="caution">
    <text evidence="4">The sequence shown here is derived from an EMBL/GenBank/DDBJ whole genome shotgun (WGS) entry which is preliminary data.</text>
</comment>
<dbReference type="Pfam" id="PF17940">
    <property type="entry name" value="TetR_C_31"/>
    <property type="match status" value="1"/>
</dbReference>
<evidence type="ECO:0000313" key="4">
    <source>
        <dbReference type="EMBL" id="GLY76274.1"/>
    </source>
</evidence>
<dbReference type="InterPro" id="IPR036271">
    <property type="entry name" value="Tet_transcr_reg_TetR-rel_C_sf"/>
</dbReference>
<sequence>MNATAADRGREARRRLLEAAAELIAERGWAAVSTRMLAERAGVAPGVVHYHFSSVQALLTEAALAVMHDLVEQAGAGMERAHMPGEALGLMIDFLTAYDGRDPVSLLFAETYLAAGRDEDLRRSLGEVVTDFRRALAGRLAEHQVPAPDATAAVLAAAIDGIMLHRALGPGPDATDLTAVLRRLVAPTEPGPPATEQGDTP</sequence>
<dbReference type="GO" id="GO:0000976">
    <property type="term" value="F:transcription cis-regulatory region binding"/>
    <property type="evidence" value="ECO:0007669"/>
    <property type="project" value="TreeGrafter"/>
</dbReference>
<dbReference type="EMBL" id="BSTJ01000005">
    <property type="protein sequence ID" value="GLY76274.1"/>
    <property type="molecule type" value="Genomic_DNA"/>
</dbReference>
<dbReference type="SUPFAM" id="SSF48498">
    <property type="entry name" value="Tetracyclin repressor-like, C-terminal domain"/>
    <property type="match status" value="1"/>
</dbReference>
<evidence type="ECO:0000313" key="5">
    <source>
        <dbReference type="Proteomes" id="UP001165135"/>
    </source>
</evidence>
<dbReference type="Proteomes" id="UP001165135">
    <property type="component" value="Unassembled WGS sequence"/>
</dbReference>
<dbReference type="Gene3D" id="1.10.357.10">
    <property type="entry name" value="Tetracycline Repressor, domain 2"/>
    <property type="match status" value="1"/>
</dbReference>
<keyword evidence="1 2" id="KW-0238">DNA-binding</keyword>
<dbReference type="PRINTS" id="PR00455">
    <property type="entry name" value="HTHTETR"/>
</dbReference>
<evidence type="ECO:0000256" key="2">
    <source>
        <dbReference type="PROSITE-ProRule" id="PRU00335"/>
    </source>
</evidence>
<dbReference type="InterPro" id="IPR050109">
    <property type="entry name" value="HTH-type_TetR-like_transc_reg"/>
</dbReference>
<feature type="DNA-binding region" description="H-T-H motif" evidence="2">
    <location>
        <begin position="33"/>
        <end position="52"/>
    </location>
</feature>
<organism evidence="4 5">
    <name type="scientific">Actinoallomurus iriomotensis</name>
    <dbReference type="NCBI Taxonomy" id="478107"/>
    <lineage>
        <taxon>Bacteria</taxon>
        <taxon>Bacillati</taxon>
        <taxon>Actinomycetota</taxon>
        <taxon>Actinomycetes</taxon>
        <taxon>Streptosporangiales</taxon>
        <taxon>Thermomonosporaceae</taxon>
        <taxon>Actinoallomurus</taxon>
    </lineage>
</organism>
<proteinExistence type="predicted"/>
<evidence type="ECO:0000256" key="1">
    <source>
        <dbReference type="ARBA" id="ARBA00023125"/>
    </source>
</evidence>
<dbReference type="PROSITE" id="PS50977">
    <property type="entry name" value="HTH_TETR_2"/>
    <property type="match status" value="1"/>
</dbReference>
<dbReference type="Pfam" id="PF00440">
    <property type="entry name" value="TetR_N"/>
    <property type="match status" value="1"/>
</dbReference>
<dbReference type="SUPFAM" id="SSF46689">
    <property type="entry name" value="Homeodomain-like"/>
    <property type="match status" value="1"/>
</dbReference>
<name>A0A9W6RIR0_9ACTN</name>
<dbReference type="PANTHER" id="PTHR30055">
    <property type="entry name" value="HTH-TYPE TRANSCRIPTIONAL REGULATOR RUTR"/>
    <property type="match status" value="1"/>
</dbReference>
<accession>A0A9W6RIR0</accession>
<evidence type="ECO:0000259" key="3">
    <source>
        <dbReference type="PROSITE" id="PS50977"/>
    </source>
</evidence>
<dbReference type="InterPro" id="IPR009057">
    <property type="entry name" value="Homeodomain-like_sf"/>
</dbReference>
<dbReference type="InterPro" id="IPR041583">
    <property type="entry name" value="TetR_C_31"/>
</dbReference>
<dbReference type="PANTHER" id="PTHR30055:SF226">
    <property type="entry name" value="HTH-TYPE TRANSCRIPTIONAL REGULATOR PKSA"/>
    <property type="match status" value="1"/>
</dbReference>
<dbReference type="AlphaFoldDB" id="A0A9W6RIR0"/>
<reference evidence="4" key="1">
    <citation type="submission" date="2023-03" db="EMBL/GenBank/DDBJ databases">
        <title>Actinoallomurus iriomotensis NBRC 103681.</title>
        <authorList>
            <person name="Ichikawa N."/>
            <person name="Sato H."/>
            <person name="Tonouchi N."/>
        </authorList>
    </citation>
    <scope>NUCLEOTIDE SEQUENCE</scope>
    <source>
        <strain evidence="4">NBRC 103681</strain>
    </source>
</reference>
<dbReference type="GO" id="GO:0003700">
    <property type="term" value="F:DNA-binding transcription factor activity"/>
    <property type="evidence" value="ECO:0007669"/>
    <property type="project" value="TreeGrafter"/>
</dbReference>
<protein>
    <submittedName>
        <fullName evidence="4">TetR family transcriptional regulator</fullName>
    </submittedName>
</protein>
<dbReference type="InterPro" id="IPR001647">
    <property type="entry name" value="HTH_TetR"/>
</dbReference>
<gene>
    <name evidence="4" type="ORF">Airi01_045410</name>
</gene>
<feature type="domain" description="HTH tetR-type" evidence="3">
    <location>
        <begin position="10"/>
        <end position="70"/>
    </location>
</feature>